<feature type="region of interest" description="Disordered" evidence="1">
    <location>
        <begin position="1"/>
        <end position="39"/>
    </location>
</feature>
<reference evidence="4" key="1">
    <citation type="submission" date="2017-02" db="UniProtKB">
        <authorList>
            <consortium name="WormBaseParasite"/>
        </authorList>
    </citation>
    <scope>IDENTIFICATION</scope>
</reference>
<dbReference type="AlphaFoldDB" id="A0A0N4V8H4"/>
<evidence type="ECO:0000313" key="3">
    <source>
        <dbReference type="Proteomes" id="UP000274131"/>
    </source>
</evidence>
<keyword evidence="3" id="KW-1185">Reference proteome</keyword>
<organism evidence="4">
    <name type="scientific">Enterobius vermicularis</name>
    <name type="common">Human pinworm</name>
    <dbReference type="NCBI Taxonomy" id="51028"/>
    <lineage>
        <taxon>Eukaryota</taxon>
        <taxon>Metazoa</taxon>
        <taxon>Ecdysozoa</taxon>
        <taxon>Nematoda</taxon>
        <taxon>Chromadorea</taxon>
        <taxon>Rhabditida</taxon>
        <taxon>Spirurina</taxon>
        <taxon>Oxyuridomorpha</taxon>
        <taxon>Oxyuroidea</taxon>
        <taxon>Oxyuridae</taxon>
        <taxon>Enterobius</taxon>
    </lineage>
</organism>
<proteinExistence type="predicted"/>
<dbReference type="Proteomes" id="UP000274131">
    <property type="component" value="Unassembled WGS sequence"/>
</dbReference>
<evidence type="ECO:0000313" key="4">
    <source>
        <dbReference type="WBParaSite" id="EVEC_0000667801-mRNA-1"/>
    </source>
</evidence>
<name>A0A0N4V8H4_ENTVE</name>
<accession>A0A0N4V8H4</accession>
<dbReference type="WBParaSite" id="EVEC_0000667801-mRNA-1">
    <property type="protein sequence ID" value="EVEC_0000667801-mRNA-1"/>
    <property type="gene ID" value="EVEC_0000667801"/>
</dbReference>
<feature type="compositionally biased region" description="Polar residues" evidence="1">
    <location>
        <begin position="19"/>
        <end position="39"/>
    </location>
</feature>
<dbReference type="EMBL" id="UXUI01008426">
    <property type="protein sequence ID" value="VDD91475.1"/>
    <property type="molecule type" value="Genomic_DNA"/>
</dbReference>
<sequence>MVSPHATDANAFFGVPSRQMPNMSADSVATAPLTSVSKN</sequence>
<evidence type="ECO:0000313" key="2">
    <source>
        <dbReference type="EMBL" id="VDD91475.1"/>
    </source>
</evidence>
<reference evidence="2 3" key="2">
    <citation type="submission" date="2018-10" db="EMBL/GenBank/DDBJ databases">
        <authorList>
            <consortium name="Pathogen Informatics"/>
        </authorList>
    </citation>
    <scope>NUCLEOTIDE SEQUENCE [LARGE SCALE GENOMIC DNA]</scope>
</reference>
<evidence type="ECO:0000256" key="1">
    <source>
        <dbReference type="SAM" id="MobiDB-lite"/>
    </source>
</evidence>
<gene>
    <name evidence="2" type="ORF">EVEC_LOCUS6226</name>
</gene>
<protein>
    <submittedName>
        <fullName evidence="2 4">Uncharacterized protein</fullName>
    </submittedName>
</protein>